<comment type="caution">
    <text evidence="1">The sequence shown here is derived from an EMBL/GenBank/DDBJ whole genome shotgun (WGS) entry which is preliminary data.</text>
</comment>
<accession>A0ABR6PAH2</accession>
<name>A0ABR6PAH2_9SPIR</name>
<evidence type="ECO:0000313" key="1">
    <source>
        <dbReference type="EMBL" id="MBB6043262.1"/>
    </source>
</evidence>
<proteinExistence type="predicted"/>
<keyword evidence="2" id="KW-1185">Reference proteome</keyword>
<organism evidence="1 2">
    <name type="scientific">Borreliella yangtzensis</name>
    <dbReference type="NCBI Taxonomy" id="683292"/>
    <lineage>
        <taxon>Bacteria</taxon>
        <taxon>Pseudomonadati</taxon>
        <taxon>Spirochaetota</taxon>
        <taxon>Spirochaetia</taxon>
        <taxon>Spirochaetales</taxon>
        <taxon>Borreliaceae</taxon>
        <taxon>Borreliella</taxon>
    </lineage>
</organism>
<dbReference type="RefSeq" id="WP_183220891.1">
    <property type="nucleotide sequence ID" value="NZ_CP123997.1"/>
</dbReference>
<evidence type="ECO:0000313" key="2">
    <source>
        <dbReference type="Proteomes" id="UP000555838"/>
    </source>
</evidence>
<dbReference type="EMBL" id="JACHFG010000003">
    <property type="protein sequence ID" value="MBB6043262.1"/>
    <property type="molecule type" value="Genomic_DNA"/>
</dbReference>
<sequence length="129" mass="15111">MKSRFFYICLFSALIFIFSCDLKSGSKLTDEQKSKILKTIKSRLDNDPKKIARVDEYFNQFDDSKRDVVLNLFSIAFEYIDSKEAEKESANKAALKSDFESKLKQLNYTVEDFEKLTNEFDNFIDPKTK</sequence>
<protein>
    <submittedName>
        <fullName evidence="1">F0F1-type ATP synthase delta subunit</fullName>
    </submittedName>
</protein>
<gene>
    <name evidence="1" type="ORF">HNP68_000884</name>
</gene>
<dbReference type="PROSITE" id="PS51257">
    <property type="entry name" value="PROKAR_LIPOPROTEIN"/>
    <property type="match status" value="1"/>
</dbReference>
<reference evidence="1 2" key="1">
    <citation type="submission" date="2020-08" db="EMBL/GenBank/DDBJ databases">
        <title>Genomic Encyclopedia of Type Strains, Phase IV (KMG-IV): sequencing the most valuable type-strain genomes for metagenomic binning, comparative biology and taxonomic classification.</title>
        <authorList>
            <person name="Goeker M."/>
        </authorList>
    </citation>
    <scope>NUCLEOTIDE SEQUENCE [LARGE SCALE GENOMIC DNA]</scope>
    <source>
        <strain evidence="1 2">DSM 24625</strain>
    </source>
</reference>
<dbReference type="Proteomes" id="UP000555838">
    <property type="component" value="Unassembled WGS sequence"/>
</dbReference>